<sequence>MRLGGSSEVAKELGVSLSRVTALRQRPDFPDAIGEIAQGPIWDLDVVRQWNQSGLRRSTAGRPSADEAKRTLGGRFVREDETIGHGGFADVYRAIDKKTGATVAIKVLRNVEGIEEEAIKRFQRELRIMERLSHPNVVQVLAQGETTEGKVWYAMPLAQGSLSDHLPLLKDNPPLIVDVMRQVCAGLTYIHAEGIFHRDLKPGNVLRLGTEDGDADTWAVSDFGLAVMAERDTDPLTSTYRQGLGSWVYTAPEQWQNARQANRLSDIYSLGKMLQELVTGEWPVNVEIPPGVFRPVIEKAIANSPSARYQSVADFREAVERTIDAEQDHQLWETREEQAERLRDRVLGMPTTEDLVEVLDWAQSLDEYDRDDMSALVRVLPWMSASSIGSLWERDAPAFMRVMERFCSYVATGSFSFEYCDTLANFMRRVANTTRSAPMHGKIVAALARLGAHHNRWHVRDVLVKILQSETTLDGAAEIVEALRSIPIDEARWSVTDFTLRTLPRPVRAGLTPLLTVTS</sequence>
<dbReference type="CDD" id="cd14014">
    <property type="entry name" value="STKc_PknB_like"/>
    <property type="match status" value="1"/>
</dbReference>
<dbReference type="AlphaFoldDB" id="A0A967E8M4"/>
<dbReference type="GO" id="GO:0005524">
    <property type="term" value="F:ATP binding"/>
    <property type="evidence" value="ECO:0007669"/>
    <property type="project" value="UniProtKB-UniRule"/>
</dbReference>
<dbReference type="InterPro" id="IPR000719">
    <property type="entry name" value="Prot_kinase_dom"/>
</dbReference>
<proteinExistence type="predicted"/>
<evidence type="ECO:0000256" key="3">
    <source>
        <dbReference type="ARBA" id="ARBA00022777"/>
    </source>
</evidence>
<evidence type="ECO:0000256" key="2">
    <source>
        <dbReference type="ARBA" id="ARBA00022741"/>
    </source>
</evidence>
<dbReference type="Pfam" id="PF00069">
    <property type="entry name" value="Pkinase"/>
    <property type="match status" value="1"/>
</dbReference>
<keyword evidence="3 7" id="KW-0418">Kinase</keyword>
<evidence type="ECO:0000256" key="4">
    <source>
        <dbReference type="ARBA" id="ARBA00022840"/>
    </source>
</evidence>
<keyword evidence="2 5" id="KW-0547">Nucleotide-binding</keyword>
<reference evidence="7" key="1">
    <citation type="submission" date="2020-03" db="EMBL/GenBank/DDBJ databases">
        <title>Draft sequencing of Calidifontibacter sp. DB0510.</title>
        <authorList>
            <person name="Kim D.-U."/>
        </authorList>
    </citation>
    <scope>NUCLEOTIDE SEQUENCE</scope>
    <source>
        <strain evidence="7">DB0510</strain>
    </source>
</reference>
<keyword evidence="8" id="KW-1185">Reference proteome</keyword>
<gene>
    <name evidence="7" type="ORF">G9U51_00915</name>
</gene>
<dbReference type="GO" id="GO:0004674">
    <property type="term" value="F:protein serine/threonine kinase activity"/>
    <property type="evidence" value="ECO:0007669"/>
    <property type="project" value="UniProtKB-KW"/>
</dbReference>
<feature type="binding site" evidence="5">
    <location>
        <position position="106"/>
    </location>
    <ligand>
        <name>ATP</name>
        <dbReference type="ChEBI" id="CHEBI:30616"/>
    </ligand>
</feature>
<feature type="domain" description="Protein kinase" evidence="6">
    <location>
        <begin position="77"/>
        <end position="383"/>
    </location>
</feature>
<comment type="caution">
    <text evidence="7">The sequence shown here is derived from an EMBL/GenBank/DDBJ whole genome shotgun (WGS) entry which is preliminary data.</text>
</comment>
<dbReference type="SUPFAM" id="SSF56112">
    <property type="entry name" value="Protein kinase-like (PK-like)"/>
    <property type="match status" value="1"/>
</dbReference>
<accession>A0A967E8M4</accession>
<dbReference type="PANTHER" id="PTHR43289">
    <property type="entry name" value="MITOGEN-ACTIVATED PROTEIN KINASE KINASE KINASE 20-RELATED"/>
    <property type="match status" value="1"/>
</dbReference>
<evidence type="ECO:0000259" key="6">
    <source>
        <dbReference type="PROSITE" id="PS50011"/>
    </source>
</evidence>
<dbReference type="PANTHER" id="PTHR43289:SF34">
    <property type="entry name" value="SERINE_THREONINE-PROTEIN KINASE YBDM-RELATED"/>
    <property type="match status" value="1"/>
</dbReference>
<dbReference type="PROSITE" id="PS00107">
    <property type="entry name" value="PROTEIN_KINASE_ATP"/>
    <property type="match status" value="1"/>
</dbReference>
<keyword evidence="7" id="KW-0723">Serine/threonine-protein kinase</keyword>
<evidence type="ECO:0000313" key="8">
    <source>
        <dbReference type="Proteomes" id="UP000744769"/>
    </source>
</evidence>
<dbReference type="InterPro" id="IPR017441">
    <property type="entry name" value="Protein_kinase_ATP_BS"/>
</dbReference>
<dbReference type="PROSITE" id="PS50011">
    <property type="entry name" value="PROTEIN_KINASE_DOM"/>
    <property type="match status" value="1"/>
</dbReference>
<dbReference type="EMBL" id="JAAOIV010000001">
    <property type="protein sequence ID" value="NHN54345.1"/>
    <property type="molecule type" value="Genomic_DNA"/>
</dbReference>
<keyword evidence="1" id="KW-0808">Transferase</keyword>
<evidence type="ECO:0000256" key="5">
    <source>
        <dbReference type="PROSITE-ProRule" id="PRU10141"/>
    </source>
</evidence>
<dbReference type="SMART" id="SM00220">
    <property type="entry name" value="S_TKc"/>
    <property type="match status" value="1"/>
</dbReference>
<protein>
    <submittedName>
        <fullName evidence="7">Serine/threonine protein kinase</fullName>
    </submittedName>
</protein>
<dbReference type="Gene3D" id="1.10.510.10">
    <property type="entry name" value="Transferase(Phosphotransferase) domain 1"/>
    <property type="match status" value="1"/>
</dbReference>
<dbReference type="Proteomes" id="UP000744769">
    <property type="component" value="Unassembled WGS sequence"/>
</dbReference>
<dbReference type="InterPro" id="IPR011009">
    <property type="entry name" value="Kinase-like_dom_sf"/>
</dbReference>
<dbReference type="RefSeq" id="WP_166191851.1">
    <property type="nucleotide sequence ID" value="NZ_JAAOIV010000001.1"/>
</dbReference>
<organism evidence="7 8">
    <name type="scientific">Metallococcus carri</name>
    <dbReference type="NCBI Taxonomy" id="1656884"/>
    <lineage>
        <taxon>Bacteria</taxon>
        <taxon>Bacillati</taxon>
        <taxon>Actinomycetota</taxon>
        <taxon>Actinomycetes</taxon>
        <taxon>Micrococcales</taxon>
        <taxon>Dermacoccaceae</taxon>
        <taxon>Metallococcus</taxon>
    </lineage>
</organism>
<evidence type="ECO:0000256" key="1">
    <source>
        <dbReference type="ARBA" id="ARBA00022679"/>
    </source>
</evidence>
<name>A0A967E8M4_9MICO</name>
<evidence type="ECO:0000313" key="7">
    <source>
        <dbReference type="EMBL" id="NHN54345.1"/>
    </source>
</evidence>
<keyword evidence="4 5" id="KW-0067">ATP-binding</keyword>